<dbReference type="HOGENOM" id="CLU_2031622_0_0_6"/>
<organism evidence="2 3">
    <name type="scientific">Pseudomonas syringae pv. pisi str. 1704B</name>
    <dbReference type="NCBI Taxonomy" id="629263"/>
    <lineage>
        <taxon>Bacteria</taxon>
        <taxon>Pseudomonadati</taxon>
        <taxon>Pseudomonadota</taxon>
        <taxon>Gammaproteobacteria</taxon>
        <taxon>Pseudomonadales</taxon>
        <taxon>Pseudomonadaceae</taxon>
        <taxon>Pseudomonas</taxon>
        <taxon>Pseudomonas syringae</taxon>
    </lineage>
</organism>
<dbReference type="SUPFAM" id="SSF51395">
    <property type="entry name" value="FMN-linked oxidoreductases"/>
    <property type="match status" value="1"/>
</dbReference>
<comment type="caution">
    <text evidence="2">The sequence shown here is derived from an EMBL/GenBank/DDBJ whole genome shotgun (WGS) entry which is preliminary data.</text>
</comment>
<dbReference type="InterPro" id="IPR024036">
    <property type="entry name" value="tRNA-dHydroUridine_Synthase_C"/>
</dbReference>
<name>F3G4I5_PSESJ</name>
<reference evidence="2 3" key="1">
    <citation type="journal article" date="2011" name="PLoS Pathog.">
        <title>Dynamic evolution of pathogenicity revealed by sequencing and comparative genomics of 19 Pseudomonas syringae isolates.</title>
        <authorList>
            <person name="Baltrus D.A."/>
            <person name="Nishimura M.T."/>
            <person name="Romanchuk A."/>
            <person name="Chang J.H."/>
            <person name="Mukhtar M.S."/>
            <person name="Cherkis K."/>
            <person name="Roach J."/>
            <person name="Grant S.R."/>
            <person name="Jones C.D."/>
            <person name="Dangl J.L."/>
        </authorList>
    </citation>
    <scope>NUCLEOTIDE SEQUENCE [LARGE SCALE GENOMIC DNA]</scope>
    <source>
        <strain evidence="2 3">1704B</strain>
    </source>
</reference>
<dbReference type="AlphaFoldDB" id="F3G4I5"/>
<dbReference type="InterPro" id="IPR035587">
    <property type="entry name" value="DUS-like_FMN-bd"/>
</dbReference>
<evidence type="ECO:0000313" key="3">
    <source>
        <dbReference type="Proteomes" id="UP000004986"/>
    </source>
</evidence>
<evidence type="ECO:0000313" key="2">
    <source>
        <dbReference type="EMBL" id="EGH41985.1"/>
    </source>
</evidence>
<gene>
    <name evidence="2" type="ORF">PSYPI_06013</name>
</gene>
<feature type="non-terminal residue" evidence="2">
    <location>
        <position position="1"/>
    </location>
</feature>
<dbReference type="EMBL" id="AEAI01000288">
    <property type="protein sequence ID" value="EGH41985.1"/>
    <property type="molecule type" value="Genomic_DNA"/>
</dbReference>
<accession>F3G4I5</accession>
<sequence length="121" mass="13575">KATGADGLLIGRAAQGRPWIFREIEHFLRTGETLPAPQSSEVERILLEHLAALHVFYGDVMGVRIARKHVSWYLATLPGAREFRAHFNRLEDTEAQCANVREFFSQGCKGPDNENDKEVAA</sequence>
<feature type="domain" description="DUS-like FMN-binding" evidence="1">
    <location>
        <begin position="2"/>
        <end position="103"/>
    </location>
</feature>
<keyword evidence="3" id="KW-1185">Reference proteome</keyword>
<proteinExistence type="predicted"/>
<dbReference type="Gene3D" id="1.10.1200.80">
    <property type="entry name" value="Putative flavin oxidoreducatase, domain 2"/>
    <property type="match status" value="1"/>
</dbReference>
<protein>
    <submittedName>
        <fullName evidence="2">tRNA-dihydrouridine synthase B</fullName>
    </submittedName>
</protein>
<dbReference type="Pfam" id="PF01207">
    <property type="entry name" value="Dus"/>
    <property type="match status" value="1"/>
</dbReference>
<dbReference type="PATRIC" id="fig|629263.4.peg.999"/>
<evidence type="ECO:0000259" key="1">
    <source>
        <dbReference type="Pfam" id="PF01207"/>
    </source>
</evidence>
<dbReference type="Proteomes" id="UP000004986">
    <property type="component" value="Unassembled WGS sequence"/>
</dbReference>
<dbReference type="GO" id="GO:0016491">
    <property type="term" value="F:oxidoreductase activity"/>
    <property type="evidence" value="ECO:0007669"/>
    <property type="project" value="InterPro"/>
</dbReference>